<evidence type="ECO:0000259" key="2">
    <source>
        <dbReference type="Pfam" id="PF05239"/>
    </source>
</evidence>
<dbReference type="Gene3D" id="2.30.30.240">
    <property type="entry name" value="PRC-barrel domain"/>
    <property type="match status" value="2"/>
</dbReference>
<evidence type="ECO:0000313" key="4">
    <source>
        <dbReference type="Proteomes" id="UP000317835"/>
    </source>
</evidence>
<keyword evidence="1" id="KW-0732">Signal</keyword>
<feature type="signal peptide" evidence="1">
    <location>
        <begin position="1"/>
        <end position="24"/>
    </location>
</feature>
<feature type="domain" description="PRC-barrel" evidence="2">
    <location>
        <begin position="38"/>
        <end position="100"/>
    </location>
</feature>
<dbReference type="EMBL" id="CP036426">
    <property type="protein sequence ID" value="QDV37373.1"/>
    <property type="molecule type" value="Genomic_DNA"/>
</dbReference>
<dbReference type="OrthoDB" id="286778at2"/>
<dbReference type="KEGG" id="tpla:ElP_53110"/>
<dbReference type="InterPro" id="IPR011033">
    <property type="entry name" value="PRC_barrel-like_sf"/>
</dbReference>
<name>A0A518H955_9BACT</name>
<accession>A0A518H955</accession>
<dbReference type="PANTHER" id="PTHR36505:SF1">
    <property type="entry name" value="BLR1072 PROTEIN"/>
    <property type="match status" value="1"/>
</dbReference>
<dbReference type="Proteomes" id="UP000317835">
    <property type="component" value="Chromosome"/>
</dbReference>
<keyword evidence="4" id="KW-1185">Reference proteome</keyword>
<evidence type="ECO:0000256" key="1">
    <source>
        <dbReference type="SAM" id="SignalP"/>
    </source>
</evidence>
<gene>
    <name evidence="3" type="ORF">ElP_53110</name>
</gene>
<feature type="chain" id="PRO_5022058496" evidence="1">
    <location>
        <begin position="25"/>
        <end position="285"/>
    </location>
</feature>
<protein>
    <submittedName>
        <fullName evidence="3">PRC-barrel domain protein</fullName>
    </submittedName>
</protein>
<dbReference type="RefSeq" id="WP_145275104.1">
    <property type="nucleotide sequence ID" value="NZ_CP036426.1"/>
</dbReference>
<dbReference type="InterPro" id="IPR027275">
    <property type="entry name" value="PRC-brl_dom"/>
</dbReference>
<proteinExistence type="predicted"/>
<dbReference type="PANTHER" id="PTHR36505">
    <property type="entry name" value="BLR1072 PROTEIN"/>
    <property type="match status" value="1"/>
</dbReference>
<evidence type="ECO:0000313" key="3">
    <source>
        <dbReference type="EMBL" id="QDV37373.1"/>
    </source>
</evidence>
<sequence length="285" mass="29725" precursor="true">MRARWASGFVSVAAVVLMPSSASAALQEQGQGPTKLDEVRRASLILGAEVLGPGNERGLGTVEDLIMDERGVIRFVLISRGDLPGMVEDRVPVPAGQATFSRIDETRWQVHLGVPGDRLDEAPKLGEDPVGVLAQDERRSAIDSHFAQDEGGVVERPPGEPGGRSLARMSRLLGAEVGAAGGGAEDPVAAVEDLLIDAEGRIVYAVLDRAGATGPGKSMIPVPAGKLRIVPDSTGEMVEVRSALGSAHLDRAPSLDGEWNKMLNGSFVAGVTNCFADVPSLGEAP</sequence>
<reference evidence="3 4" key="1">
    <citation type="submission" date="2019-02" db="EMBL/GenBank/DDBJ databases">
        <title>Deep-cultivation of Planctomycetes and their phenomic and genomic characterization uncovers novel biology.</title>
        <authorList>
            <person name="Wiegand S."/>
            <person name="Jogler M."/>
            <person name="Boedeker C."/>
            <person name="Pinto D."/>
            <person name="Vollmers J."/>
            <person name="Rivas-Marin E."/>
            <person name="Kohn T."/>
            <person name="Peeters S.H."/>
            <person name="Heuer A."/>
            <person name="Rast P."/>
            <person name="Oberbeckmann S."/>
            <person name="Bunk B."/>
            <person name="Jeske O."/>
            <person name="Meyerdierks A."/>
            <person name="Storesund J.E."/>
            <person name="Kallscheuer N."/>
            <person name="Luecker S."/>
            <person name="Lage O.M."/>
            <person name="Pohl T."/>
            <person name="Merkel B.J."/>
            <person name="Hornburger P."/>
            <person name="Mueller R.-W."/>
            <person name="Bruemmer F."/>
            <person name="Labrenz M."/>
            <person name="Spormann A.M."/>
            <person name="Op den Camp H."/>
            <person name="Overmann J."/>
            <person name="Amann R."/>
            <person name="Jetten M.S.M."/>
            <person name="Mascher T."/>
            <person name="Medema M.H."/>
            <person name="Devos D.P."/>
            <person name="Kaster A.-K."/>
            <person name="Ovreas L."/>
            <person name="Rohde M."/>
            <person name="Galperin M.Y."/>
            <person name="Jogler C."/>
        </authorList>
    </citation>
    <scope>NUCLEOTIDE SEQUENCE [LARGE SCALE GENOMIC DNA]</scope>
    <source>
        <strain evidence="3 4">ElP</strain>
    </source>
</reference>
<dbReference type="SUPFAM" id="SSF50346">
    <property type="entry name" value="PRC-barrel domain"/>
    <property type="match status" value="2"/>
</dbReference>
<dbReference type="AlphaFoldDB" id="A0A518H955"/>
<organism evidence="3 4">
    <name type="scientific">Tautonia plasticadhaerens</name>
    <dbReference type="NCBI Taxonomy" id="2527974"/>
    <lineage>
        <taxon>Bacteria</taxon>
        <taxon>Pseudomonadati</taxon>
        <taxon>Planctomycetota</taxon>
        <taxon>Planctomycetia</taxon>
        <taxon>Isosphaerales</taxon>
        <taxon>Isosphaeraceae</taxon>
        <taxon>Tautonia</taxon>
    </lineage>
</organism>
<dbReference type="Pfam" id="PF05239">
    <property type="entry name" value="PRC"/>
    <property type="match status" value="1"/>
</dbReference>